<dbReference type="CDD" id="cd01838">
    <property type="entry name" value="Isoamyl_acetate_hydrolase_like"/>
    <property type="match status" value="1"/>
</dbReference>
<comment type="caution">
    <text evidence="2">The sequence shown here is derived from an EMBL/GenBank/DDBJ whole genome shotgun (WGS) entry which is preliminary data.</text>
</comment>
<dbReference type="GO" id="GO:0016788">
    <property type="term" value="F:hydrolase activity, acting on ester bonds"/>
    <property type="evidence" value="ECO:0007669"/>
    <property type="project" value="EnsemblFungi"/>
</dbReference>
<dbReference type="InterPro" id="IPR045136">
    <property type="entry name" value="Iah1-like"/>
</dbReference>
<dbReference type="FunFam" id="3.40.50.1110:FF:000022">
    <property type="entry name" value="Isoamyl acetate-hydrolyzing esterase"/>
    <property type="match status" value="1"/>
</dbReference>
<protein>
    <recommendedName>
        <fullName evidence="1">SGNH hydrolase-type esterase domain-containing protein</fullName>
    </recommendedName>
</protein>
<proteinExistence type="predicted"/>
<dbReference type="PANTHER" id="PTHR14209:SF19">
    <property type="entry name" value="ISOAMYL ACETATE-HYDROLYZING ESTERASE 1 HOMOLOG"/>
    <property type="match status" value="1"/>
</dbReference>
<gene>
    <name evidence="2" type="ORF">ZYGR_0Z00670</name>
</gene>
<organism evidence="2 3">
    <name type="scientific">Zygosaccharomyces rouxii</name>
    <dbReference type="NCBI Taxonomy" id="4956"/>
    <lineage>
        <taxon>Eukaryota</taxon>
        <taxon>Fungi</taxon>
        <taxon>Dikarya</taxon>
        <taxon>Ascomycota</taxon>
        <taxon>Saccharomycotina</taxon>
        <taxon>Saccharomycetes</taxon>
        <taxon>Saccharomycetales</taxon>
        <taxon>Saccharomycetaceae</taxon>
        <taxon>Zygosaccharomyces</taxon>
    </lineage>
</organism>
<evidence type="ECO:0000259" key="1">
    <source>
        <dbReference type="Pfam" id="PF13472"/>
    </source>
</evidence>
<dbReference type="InterPro" id="IPR036514">
    <property type="entry name" value="SGNH_hydro_sf"/>
</dbReference>
<dbReference type="InterPro" id="IPR013830">
    <property type="entry name" value="SGNH_hydro"/>
</dbReference>
<feature type="domain" description="SGNH hydrolase-type esterase" evidence="1">
    <location>
        <begin position="9"/>
        <end position="200"/>
    </location>
</feature>
<dbReference type="GO" id="GO:0006083">
    <property type="term" value="P:acetate metabolic process"/>
    <property type="evidence" value="ECO:0007669"/>
    <property type="project" value="EnsemblFungi"/>
</dbReference>
<name>A0A1Q3A4K1_ZYGRO</name>
<dbReference type="PANTHER" id="PTHR14209">
    <property type="entry name" value="ISOAMYL ACETATE-HYDROLYZING ESTERASE 1"/>
    <property type="match status" value="1"/>
</dbReference>
<dbReference type="eggNOG" id="KOG3035">
    <property type="taxonomic scope" value="Eukaryota"/>
</dbReference>
<dbReference type="EMBL" id="BDGX01000026">
    <property type="protein sequence ID" value="GAV50644.1"/>
    <property type="molecule type" value="Genomic_DNA"/>
</dbReference>
<reference evidence="2 3" key="1">
    <citation type="submission" date="2016-08" db="EMBL/GenBank/DDBJ databases">
        <title>Draft genome sequence of allopolyploid Zygosaccharomyces rouxii.</title>
        <authorList>
            <person name="Watanabe J."/>
            <person name="Uehara K."/>
            <person name="Mogi Y."/>
            <person name="Tsukioka Y."/>
        </authorList>
    </citation>
    <scope>NUCLEOTIDE SEQUENCE [LARGE SCALE GENOMIC DNA]</scope>
    <source>
        <strain evidence="2 3">NBRC 110957</strain>
    </source>
</reference>
<dbReference type="OrthoDB" id="671439at2759"/>
<dbReference type="OMA" id="VIWPKVI"/>
<sequence length="239" mass="27487">MEYKKFLMFGDSITEFSFNTRPQPEENLGDQFALGAALTNDYSRKLTVLQRGFAGYNSKWGLKILPKILEYEQNIVIGFIFFGSNDSCAGGPQRVPEDEYESNLHKSVQMFKARSIKPILVGPAFYDSSKWEPSRQDEVRQGYARSNEGFIRYGKITASVASKENVPFLDLRAAMEREAGKNWTDFLVDGLHFNGKGYEVFYKELLQAISDHYPEYHPYNMAITPPYWKYVSEDESKLD</sequence>
<evidence type="ECO:0000313" key="3">
    <source>
        <dbReference type="Proteomes" id="UP000187013"/>
    </source>
</evidence>
<dbReference type="Proteomes" id="UP000187013">
    <property type="component" value="Unassembled WGS sequence"/>
</dbReference>
<dbReference type="Gene3D" id="3.40.50.1110">
    <property type="entry name" value="SGNH hydrolase"/>
    <property type="match status" value="1"/>
</dbReference>
<dbReference type="SUPFAM" id="SSF52266">
    <property type="entry name" value="SGNH hydrolase"/>
    <property type="match status" value="1"/>
</dbReference>
<dbReference type="AlphaFoldDB" id="A0A1Q3A4K1"/>
<accession>A0A1Q3A4K1</accession>
<dbReference type="Pfam" id="PF13472">
    <property type="entry name" value="Lipase_GDSL_2"/>
    <property type="match status" value="1"/>
</dbReference>
<evidence type="ECO:0000313" key="2">
    <source>
        <dbReference type="EMBL" id="GAV50644.1"/>
    </source>
</evidence>